<feature type="compositionally biased region" description="Basic and acidic residues" evidence="1">
    <location>
        <begin position="184"/>
        <end position="197"/>
    </location>
</feature>
<feature type="region of interest" description="Disordered" evidence="1">
    <location>
        <begin position="543"/>
        <end position="581"/>
    </location>
</feature>
<evidence type="ECO:0000313" key="3">
    <source>
        <dbReference type="Proteomes" id="UP001642406"/>
    </source>
</evidence>
<reference evidence="2 3" key="1">
    <citation type="submission" date="2024-01" db="EMBL/GenBank/DDBJ databases">
        <authorList>
            <person name="Allen C."/>
            <person name="Tagirdzhanova G."/>
        </authorList>
    </citation>
    <scope>NUCLEOTIDE SEQUENCE [LARGE SCALE GENOMIC DNA]</scope>
</reference>
<feature type="compositionally biased region" description="Polar residues" evidence="1">
    <location>
        <begin position="486"/>
        <end position="496"/>
    </location>
</feature>
<feature type="compositionally biased region" description="Low complexity" evidence="1">
    <location>
        <begin position="256"/>
        <end position="273"/>
    </location>
</feature>
<feature type="compositionally biased region" description="Basic and acidic residues" evidence="1">
    <location>
        <begin position="83"/>
        <end position="107"/>
    </location>
</feature>
<sequence length="661" mass="71197">MLSSNDSGSAVGPRPLSFSGTNSASYLNEQPQQPQQQQQQQQQQQRPHTSRFVEGSMNDRTSRAPPVSYLGGMNAGNARSRSRVRDNSVEINRDDPYAHREYHDSTRRSLQMARPSLSMFRTSNTNGSSGTSASITSTNTTNTTNTTATDATTTSNTSSLRRPRSFLGPIWDGMTKRLHRRTRSTVEADMAKKREQEQQQQQQHQQHKTQPSMGQSYVTLPGTDRPSPDEVFANYQQLMQSGFFNKRAIPATREGLASRGGANNSGNGAVASADVAACPDRPPPPPPKSALWMTGTPLSPVAPSPAAASASTTPRGTKRARAPADEEDDAENRSLDDTISKASRGATRARTNAAPASPTRTSPRKISKKLRKAPSIRSTPGLDGSVRSLRSMHNAAAAAAAAAEAEYVEVANGRPSTACSQVGSMACSSRSTRSSNTHAPVAVHQPLPPLPVSVTSAPMPPVTSRRIVSKKRKETSRNASLEMDFSGQNVADTNTVAAAPTEHRTSSSEEPKRKKRSHGPAAVVHQVSKINDSGDAMVLDNAETKESQDALRPPPTTHYHRPLGPHNPATPGRSSNTCNKSSGRAVLTTISPASAQQQQLERQQAPISFHYPQRVRVRRPAQAQVVEVKATTKANGKANNSGESLLFREADVENEVPVWQN</sequence>
<proteinExistence type="predicted"/>
<keyword evidence="3" id="KW-1185">Reference proteome</keyword>
<organism evidence="2 3">
    <name type="scientific">Sporothrix bragantina</name>
    <dbReference type="NCBI Taxonomy" id="671064"/>
    <lineage>
        <taxon>Eukaryota</taxon>
        <taxon>Fungi</taxon>
        <taxon>Dikarya</taxon>
        <taxon>Ascomycota</taxon>
        <taxon>Pezizomycotina</taxon>
        <taxon>Sordariomycetes</taxon>
        <taxon>Sordariomycetidae</taxon>
        <taxon>Ophiostomatales</taxon>
        <taxon>Ophiostomataceae</taxon>
        <taxon>Sporothrix</taxon>
    </lineage>
</organism>
<dbReference type="PANTHER" id="PTHR46007">
    <property type="entry name" value="MEDIATOR OF RNA POLYMERASE II TRANSCRIPTION SUBUNIT 12"/>
    <property type="match status" value="1"/>
</dbReference>
<feature type="compositionally biased region" description="Basic and acidic residues" evidence="1">
    <location>
        <begin position="501"/>
        <end position="512"/>
    </location>
</feature>
<feature type="compositionally biased region" description="Polar residues" evidence="1">
    <location>
        <begin position="18"/>
        <end position="29"/>
    </location>
</feature>
<feature type="region of interest" description="Disordered" evidence="1">
    <location>
        <begin position="1"/>
        <end position="227"/>
    </location>
</feature>
<feature type="compositionally biased region" description="Polar residues" evidence="1">
    <location>
        <begin position="572"/>
        <end position="581"/>
    </location>
</feature>
<comment type="caution">
    <text evidence="2">The sequence shown here is derived from an EMBL/GenBank/DDBJ whole genome shotgun (WGS) entry which is preliminary data.</text>
</comment>
<accession>A0ABP0APX8</accession>
<feature type="region of interest" description="Disordered" evidence="1">
    <location>
        <begin position="452"/>
        <end position="523"/>
    </location>
</feature>
<protein>
    <submittedName>
        <fullName evidence="2">Uncharacterized protein</fullName>
    </submittedName>
</protein>
<dbReference type="Proteomes" id="UP001642406">
    <property type="component" value="Unassembled WGS sequence"/>
</dbReference>
<evidence type="ECO:0000313" key="2">
    <source>
        <dbReference type="EMBL" id="CAK7209289.1"/>
    </source>
</evidence>
<dbReference type="PANTHER" id="PTHR46007:SF8">
    <property type="entry name" value="C2H2-TYPE DOMAIN-CONTAINING PROTEIN"/>
    <property type="match status" value="1"/>
</dbReference>
<name>A0ABP0APX8_9PEZI</name>
<dbReference type="InterPro" id="IPR051647">
    <property type="entry name" value="Mediator_comp_sub12"/>
</dbReference>
<evidence type="ECO:0000256" key="1">
    <source>
        <dbReference type="SAM" id="MobiDB-lite"/>
    </source>
</evidence>
<gene>
    <name evidence="2" type="ORF">SBRCBS47491_000393</name>
</gene>
<feature type="compositionally biased region" description="Low complexity" evidence="1">
    <location>
        <begin position="296"/>
        <end position="314"/>
    </location>
</feature>
<feature type="compositionally biased region" description="Low complexity" evidence="1">
    <location>
        <begin position="30"/>
        <end position="45"/>
    </location>
</feature>
<feature type="compositionally biased region" description="Low complexity" evidence="1">
    <location>
        <begin position="122"/>
        <end position="159"/>
    </location>
</feature>
<feature type="compositionally biased region" description="Polar residues" evidence="1">
    <location>
        <begin position="208"/>
        <end position="218"/>
    </location>
</feature>
<dbReference type="EMBL" id="CAWUHC010000002">
    <property type="protein sequence ID" value="CAK7209289.1"/>
    <property type="molecule type" value="Genomic_DNA"/>
</dbReference>
<feature type="compositionally biased region" description="Basic residues" evidence="1">
    <location>
        <begin position="362"/>
        <end position="374"/>
    </location>
</feature>
<feature type="region of interest" description="Disordered" evidence="1">
    <location>
        <begin position="256"/>
        <end position="385"/>
    </location>
</feature>